<dbReference type="AlphaFoldDB" id="B0C5M3"/>
<dbReference type="GO" id="GO:0006631">
    <property type="term" value="P:fatty acid metabolic process"/>
    <property type="evidence" value="ECO:0007669"/>
    <property type="project" value="TreeGrafter"/>
</dbReference>
<evidence type="ECO:0000313" key="5">
    <source>
        <dbReference type="EMBL" id="ABW28744.1"/>
    </source>
</evidence>
<keyword evidence="6" id="KW-1185">Reference proteome</keyword>
<dbReference type="EMBL" id="CP000828">
    <property type="protein sequence ID" value="ABW28744.1"/>
    <property type="molecule type" value="Genomic_DNA"/>
</dbReference>
<protein>
    <submittedName>
        <fullName evidence="5">O-succinylbenzoic acid-CoA ligase, putative</fullName>
    </submittedName>
</protein>
<dbReference type="InterPro" id="IPR045851">
    <property type="entry name" value="AMP-bd_C_sf"/>
</dbReference>
<reference evidence="5 6" key="1">
    <citation type="journal article" date="2008" name="Proc. Natl. Acad. Sci. U.S.A.">
        <title>Niche adaptation and genome expansion in the chlorophyll d-producing cyanobacterium Acaryochloris marina.</title>
        <authorList>
            <person name="Swingley W.D."/>
            <person name="Chen M."/>
            <person name="Cheung P.C."/>
            <person name="Conrad A.L."/>
            <person name="Dejesa L.C."/>
            <person name="Hao J."/>
            <person name="Honchak B.M."/>
            <person name="Karbach L.E."/>
            <person name="Kurdoglu A."/>
            <person name="Lahiri S."/>
            <person name="Mastrian S.D."/>
            <person name="Miyashita H."/>
            <person name="Page L."/>
            <person name="Ramakrishna P."/>
            <person name="Satoh S."/>
            <person name="Sattley W.M."/>
            <person name="Shimada Y."/>
            <person name="Taylor H.L."/>
            <person name="Tomo T."/>
            <person name="Tsuchiya T."/>
            <person name="Wang Z.T."/>
            <person name="Raymond J."/>
            <person name="Mimuro M."/>
            <person name="Blankenship R.E."/>
            <person name="Touchman J.W."/>
        </authorList>
    </citation>
    <scope>NUCLEOTIDE SEQUENCE [LARGE SCALE GENOMIC DNA]</scope>
    <source>
        <strain evidence="6">MBIC 11017</strain>
    </source>
</reference>
<accession>B0C5M3</accession>
<dbReference type="Gene3D" id="3.40.50.12780">
    <property type="entry name" value="N-terminal domain of ligase-like"/>
    <property type="match status" value="1"/>
</dbReference>
<evidence type="ECO:0000259" key="3">
    <source>
        <dbReference type="Pfam" id="PF00501"/>
    </source>
</evidence>
<dbReference type="Gene3D" id="3.30.300.30">
    <property type="match status" value="1"/>
</dbReference>
<dbReference type="eggNOG" id="COG0318">
    <property type="taxonomic scope" value="Bacteria"/>
</dbReference>
<dbReference type="NCBIfam" id="NF005662">
    <property type="entry name" value="PRK07445.1-4"/>
    <property type="match status" value="1"/>
</dbReference>
<dbReference type="PANTHER" id="PTHR43201">
    <property type="entry name" value="ACYL-COA SYNTHETASE"/>
    <property type="match status" value="1"/>
</dbReference>
<dbReference type="HOGENOM" id="CLU_000022_59_3_3"/>
<dbReference type="GO" id="GO:0031956">
    <property type="term" value="F:medium-chain fatty acid-CoA ligase activity"/>
    <property type="evidence" value="ECO:0007669"/>
    <property type="project" value="TreeGrafter"/>
</dbReference>
<evidence type="ECO:0000259" key="4">
    <source>
        <dbReference type="Pfam" id="PF13193"/>
    </source>
</evidence>
<sequence length="468" mass="52550">MGSPQAIWHREDWILGLNHQRWLERIRQRQRELQAVMEREGYPRVLLVQADPLEFLAGLMAACLCDCPVFLGNPHWQRSEWQQVLLLVQPHVIWDASQLPPVDIPKPAPAKQEEKGWILISTGGSSGQVRFAIHTWETLTASVEGCQNHFFGGELDAINSCCWLPLYHVSGLMQFMRSLLTYGKLLLLPRHCFSPEISLMPDIAAFLDPQSEQPYSFFLSLVPTQLQRFLQQGGPRLQWLARFHTILVGGGPAWPALLQGARQHQLRLALTYGMTETAAQVATLDPDQFLLGAAHSGHVLPHAQIAIEHQQHQGIVAPQTGQVVIECTSLCKGYYPQLLASPRKFFTDDLGYFNNQGALHIVGRLSRKIISGGENVFPEEIEKLILSTGLVKDVTVLGQPHPDWGQIITAIVVPAADSFSLIALQTCLKNQLSPFKQPKQWYVLPQLPRNPQGKIDQSQMRKLLQVDQ</sequence>
<dbReference type="Proteomes" id="UP000000268">
    <property type="component" value="Chromosome"/>
</dbReference>
<feature type="domain" description="AMP-dependent synthetase/ligase" evidence="3">
    <location>
        <begin position="105"/>
        <end position="335"/>
    </location>
</feature>
<dbReference type="STRING" id="329726.AM1_3754"/>
<keyword evidence="2 5" id="KW-0436">Ligase</keyword>
<feature type="domain" description="AMP-binding enzyme C-terminal" evidence="4">
    <location>
        <begin position="380"/>
        <end position="454"/>
    </location>
</feature>
<organism evidence="5 6">
    <name type="scientific">Acaryochloris marina (strain MBIC 11017)</name>
    <dbReference type="NCBI Taxonomy" id="329726"/>
    <lineage>
        <taxon>Bacteria</taxon>
        <taxon>Bacillati</taxon>
        <taxon>Cyanobacteriota</taxon>
        <taxon>Cyanophyceae</taxon>
        <taxon>Acaryochloridales</taxon>
        <taxon>Acaryochloridaceae</taxon>
        <taxon>Acaryochloris</taxon>
    </lineage>
</organism>
<evidence type="ECO:0000256" key="1">
    <source>
        <dbReference type="ARBA" id="ARBA00006432"/>
    </source>
</evidence>
<dbReference type="KEGG" id="amr:AM1_3754"/>
<dbReference type="Pfam" id="PF00501">
    <property type="entry name" value="AMP-binding"/>
    <property type="match status" value="1"/>
</dbReference>
<evidence type="ECO:0000313" key="6">
    <source>
        <dbReference type="Proteomes" id="UP000000268"/>
    </source>
</evidence>
<evidence type="ECO:0000256" key="2">
    <source>
        <dbReference type="ARBA" id="ARBA00022598"/>
    </source>
</evidence>
<dbReference type="SUPFAM" id="SSF56801">
    <property type="entry name" value="Acetyl-CoA synthetase-like"/>
    <property type="match status" value="1"/>
</dbReference>
<gene>
    <name evidence="5" type="primary">menE</name>
    <name evidence="5" type="ordered locus">AM1_3754</name>
</gene>
<dbReference type="Pfam" id="PF13193">
    <property type="entry name" value="AMP-binding_C"/>
    <property type="match status" value="1"/>
</dbReference>
<dbReference type="InterPro" id="IPR042099">
    <property type="entry name" value="ANL_N_sf"/>
</dbReference>
<proteinExistence type="inferred from homology"/>
<name>B0C5M3_ACAM1</name>
<dbReference type="InterPro" id="IPR025110">
    <property type="entry name" value="AMP-bd_C"/>
</dbReference>
<dbReference type="InterPro" id="IPR000873">
    <property type="entry name" value="AMP-dep_synth/lig_dom"/>
</dbReference>
<dbReference type="PANTHER" id="PTHR43201:SF5">
    <property type="entry name" value="MEDIUM-CHAIN ACYL-COA LIGASE ACSF2, MITOCHONDRIAL"/>
    <property type="match status" value="1"/>
</dbReference>
<comment type="similarity">
    <text evidence="1">Belongs to the ATP-dependent AMP-binding enzyme family.</text>
</comment>